<dbReference type="Proteomes" id="UP000327157">
    <property type="component" value="Chromosome 3"/>
</dbReference>
<evidence type="ECO:0000313" key="2">
    <source>
        <dbReference type="Proteomes" id="UP000327157"/>
    </source>
</evidence>
<sequence>MKNRELETPLKQRDQKSRFAKTRGRLGRGCEDLHGGGFGVGLESKRFQQVGEEVRGADCRQRVVANNSVILGEVKGVRRLEVVECSKWVMACLGCYCFGLLWFCW</sequence>
<gene>
    <name evidence="1" type="ORF">D8674_023033</name>
</gene>
<organism evidence="1 2">
    <name type="scientific">Pyrus ussuriensis x Pyrus communis</name>
    <dbReference type="NCBI Taxonomy" id="2448454"/>
    <lineage>
        <taxon>Eukaryota</taxon>
        <taxon>Viridiplantae</taxon>
        <taxon>Streptophyta</taxon>
        <taxon>Embryophyta</taxon>
        <taxon>Tracheophyta</taxon>
        <taxon>Spermatophyta</taxon>
        <taxon>Magnoliopsida</taxon>
        <taxon>eudicotyledons</taxon>
        <taxon>Gunneridae</taxon>
        <taxon>Pentapetalae</taxon>
        <taxon>rosids</taxon>
        <taxon>fabids</taxon>
        <taxon>Rosales</taxon>
        <taxon>Rosaceae</taxon>
        <taxon>Amygdaloideae</taxon>
        <taxon>Maleae</taxon>
        <taxon>Pyrus</taxon>
    </lineage>
</organism>
<dbReference type="AlphaFoldDB" id="A0A5N5GLM3"/>
<evidence type="ECO:0000313" key="1">
    <source>
        <dbReference type="EMBL" id="KAB2616445.1"/>
    </source>
</evidence>
<protein>
    <submittedName>
        <fullName evidence="1">Uncharacterized protein</fullName>
    </submittedName>
</protein>
<reference evidence="2" key="2">
    <citation type="submission" date="2019-10" db="EMBL/GenBank/DDBJ databases">
        <title>A de novo genome assembly of a pear dwarfing rootstock.</title>
        <authorList>
            <person name="Wang F."/>
            <person name="Wang J."/>
            <person name="Li S."/>
            <person name="Zhang Y."/>
            <person name="Fang M."/>
            <person name="Ma L."/>
            <person name="Zhao Y."/>
            <person name="Jiang S."/>
        </authorList>
    </citation>
    <scope>NUCLEOTIDE SEQUENCE [LARGE SCALE GENOMIC DNA]</scope>
</reference>
<name>A0A5N5GLM3_9ROSA</name>
<dbReference type="EMBL" id="SMOL01000402">
    <property type="protein sequence ID" value="KAB2616445.1"/>
    <property type="molecule type" value="Genomic_DNA"/>
</dbReference>
<accession>A0A5N5GLM3</accession>
<keyword evidence="2" id="KW-1185">Reference proteome</keyword>
<reference evidence="1 2" key="1">
    <citation type="submission" date="2019-09" db="EMBL/GenBank/DDBJ databases">
        <authorList>
            <person name="Ou C."/>
        </authorList>
    </citation>
    <scope>NUCLEOTIDE SEQUENCE [LARGE SCALE GENOMIC DNA]</scope>
    <source>
        <strain evidence="1">S2</strain>
        <tissue evidence="1">Leaf</tissue>
    </source>
</reference>
<proteinExistence type="predicted"/>
<comment type="caution">
    <text evidence="1">The sequence shown here is derived from an EMBL/GenBank/DDBJ whole genome shotgun (WGS) entry which is preliminary data.</text>
</comment>
<reference evidence="1 2" key="3">
    <citation type="submission" date="2019-11" db="EMBL/GenBank/DDBJ databases">
        <title>A de novo genome assembly of a pear dwarfing rootstock.</title>
        <authorList>
            <person name="Wang F."/>
            <person name="Wang J."/>
            <person name="Li S."/>
            <person name="Zhang Y."/>
            <person name="Fang M."/>
            <person name="Ma L."/>
            <person name="Zhao Y."/>
            <person name="Jiang S."/>
        </authorList>
    </citation>
    <scope>NUCLEOTIDE SEQUENCE [LARGE SCALE GENOMIC DNA]</scope>
    <source>
        <strain evidence="1">S2</strain>
        <tissue evidence="1">Leaf</tissue>
    </source>
</reference>